<comment type="caution">
    <text evidence="1">The sequence shown here is derived from an EMBL/GenBank/DDBJ whole genome shotgun (WGS) entry which is preliminary data.</text>
</comment>
<proteinExistence type="predicted"/>
<organism evidence="1 2">
    <name type="scientific">Rhododendron molle</name>
    <name type="common">Chinese azalea</name>
    <name type="synonym">Azalea mollis</name>
    <dbReference type="NCBI Taxonomy" id="49168"/>
    <lineage>
        <taxon>Eukaryota</taxon>
        <taxon>Viridiplantae</taxon>
        <taxon>Streptophyta</taxon>
        <taxon>Embryophyta</taxon>
        <taxon>Tracheophyta</taxon>
        <taxon>Spermatophyta</taxon>
        <taxon>Magnoliopsida</taxon>
        <taxon>eudicotyledons</taxon>
        <taxon>Gunneridae</taxon>
        <taxon>Pentapetalae</taxon>
        <taxon>asterids</taxon>
        <taxon>Ericales</taxon>
        <taxon>Ericaceae</taxon>
        <taxon>Ericoideae</taxon>
        <taxon>Rhodoreae</taxon>
        <taxon>Rhododendron</taxon>
    </lineage>
</organism>
<keyword evidence="2" id="KW-1185">Reference proteome</keyword>
<protein>
    <submittedName>
        <fullName evidence="1">Uncharacterized protein</fullName>
    </submittedName>
</protein>
<reference evidence="1" key="1">
    <citation type="submission" date="2022-02" db="EMBL/GenBank/DDBJ databases">
        <title>Plant Genome Project.</title>
        <authorList>
            <person name="Zhang R.-G."/>
        </authorList>
    </citation>
    <scope>NUCLEOTIDE SEQUENCE</scope>
    <source>
        <strain evidence="1">AT1</strain>
    </source>
</reference>
<accession>A0ACC0PC93</accession>
<evidence type="ECO:0000313" key="2">
    <source>
        <dbReference type="Proteomes" id="UP001062846"/>
    </source>
</evidence>
<gene>
    <name evidence="1" type="ORF">RHMOL_Rhmol03G0102100</name>
</gene>
<dbReference type="EMBL" id="CM046390">
    <property type="protein sequence ID" value="KAI8563302.1"/>
    <property type="molecule type" value="Genomic_DNA"/>
</dbReference>
<evidence type="ECO:0000313" key="1">
    <source>
        <dbReference type="EMBL" id="KAI8563302.1"/>
    </source>
</evidence>
<sequence length="221" mass="24533">MSREFYSLPSGFLRFVSEMQVLMKVVPWQSYCCLVLCVAAAGVQTESRISHVLRSLGVNKRLSPLFWLPKKKNDTRSRTYISGTANPALSQISFLATLETISPLYAHIQSDNVAFSSSCIRMTGALINVLGPRVVPELPSIMENVMSRSHVVSWSVFAITNYGEDSTSMLSTSSKEPLFTSILLAFDAVIDKLDGFLNPYLGDILKLMVLHPSFCLDQIQN</sequence>
<name>A0ACC0PC93_RHOML</name>
<dbReference type="Proteomes" id="UP001062846">
    <property type="component" value="Chromosome 3"/>
</dbReference>